<comment type="caution">
    <text evidence="2">The sequence shown here is derived from an EMBL/GenBank/DDBJ whole genome shotgun (WGS) entry which is preliminary data.</text>
</comment>
<sequence length="141" mass="15502">MPVDNNSNPVIFGLKLRIQHIKPHHGRILVCGFICVDPFPATLFSQQMGTVLGCTTRRRATSLLFAPDTVFDLGLNGGKGSGISNSNTKKTTPPTLELAIQPLQLIERMHIIPLAIRRLSRSSRKDGPSDSMRLIYPENGL</sequence>
<evidence type="ECO:0000313" key="2">
    <source>
        <dbReference type="EMBL" id="KAJ5209387.1"/>
    </source>
</evidence>
<dbReference type="Proteomes" id="UP001150942">
    <property type="component" value="Unassembled WGS sequence"/>
</dbReference>
<gene>
    <name evidence="2" type="ORF">N7449_003766</name>
</gene>
<reference evidence="2" key="1">
    <citation type="submission" date="2022-11" db="EMBL/GenBank/DDBJ databases">
        <authorList>
            <person name="Petersen C."/>
        </authorList>
    </citation>
    <scope>NUCLEOTIDE SEQUENCE</scope>
    <source>
        <strain evidence="2">IBT 20477</strain>
    </source>
</reference>
<dbReference type="EMBL" id="JAPQKQ010000002">
    <property type="protein sequence ID" value="KAJ5209387.1"/>
    <property type="molecule type" value="Genomic_DNA"/>
</dbReference>
<reference evidence="2" key="2">
    <citation type="journal article" date="2023" name="IMA Fungus">
        <title>Comparative genomic study of the Penicillium genus elucidates a diverse pangenome and 15 lateral gene transfer events.</title>
        <authorList>
            <person name="Petersen C."/>
            <person name="Sorensen T."/>
            <person name="Nielsen M.R."/>
            <person name="Sondergaard T.E."/>
            <person name="Sorensen J.L."/>
            <person name="Fitzpatrick D.A."/>
            <person name="Frisvad J.C."/>
            <person name="Nielsen K.L."/>
        </authorList>
    </citation>
    <scope>NUCLEOTIDE SEQUENCE</scope>
    <source>
        <strain evidence="2">IBT 20477</strain>
    </source>
</reference>
<keyword evidence="3" id="KW-1185">Reference proteome</keyword>
<proteinExistence type="predicted"/>
<organism evidence="2 3">
    <name type="scientific">Penicillium cf. viridicatum</name>
    <dbReference type="NCBI Taxonomy" id="2972119"/>
    <lineage>
        <taxon>Eukaryota</taxon>
        <taxon>Fungi</taxon>
        <taxon>Dikarya</taxon>
        <taxon>Ascomycota</taxon>
        <taxon>Pezizomycotina</taxon>
        <taxon>Eurotiomycetes</taxon>
        <taxon>Eurotiomycetidae</taxon>
        <taxon>Eurotiales</taxon>
        <taxon>Aspergillaceae</taxon>
        <taxon>Penicillium</taxon>
    </lineage>
</organism>
<accession>A0A9W9T4P5</accession>
<evidence type="ECO:0000256" key="1">
    <source>
        <dbReference type="SAM" id="MobiDB-lite"/>
    </source>
</evidence>
<dbReference type="AlphaFoldDB" id="A0A9W9T4P5"/>
<name>A0A9W9T4P5_9EURO</name>
<protein>
    <submittedName>
        <fullName evidence="2">Uncharacterized protein</fullName>
    </submittedName>
</protein>
<evidence type="ECO:0000313" key="3">
    <source>
        <dbReference type="Proteomes" id="UP001150942"/>
    </source>
</evidence>
<feature type="region of interest" description="Disordered" evidence="1">
    <location>
        <begin position="122"/>
        <end position="141"/>
    </location>
</feature>